<protein>
    <submittedName>
        <fullName evidence="1">Uncharacterized protein</fullName>
    </submittedName>
</protein>
<accession>A0A6L8K3Y5</accession>
<evidence type="ECO:0000313" key="1">
    <source>
        <dbReference type="EMBL" id="MYM21930.1"/>
    </source>
</evidence>
<dbReference type="EMBL" id="WWCN01000003">
    <property type="protein sequence ID" value="MYM21930.1"/>
    <property type="molecule type" value="Genomic_DNA"/>
</dbReference>
<dbReference type="Proteomes" id="UP000479335">
    <property type="component" value="Unassembled WGS sequence"/>
</dbReference>
<reference evidence="1 2" key="1">
    <citation type="submission" date="2019-12" db="EMBL/GenBank/DDBJ databases">
        <title>Novel species isolated from a subtropical stream in China.</title>
        <authorList>
            <person name="Lu H."/>
        </authorList>
    </citation>
    <scope>NUCLEOTIDE SEQUENCE [LARGE SCALE GENOMIC DNA]</scope>
    <source>
        <strain evidence="1 2">FT135W</strain>
    </source>
</reference>
<name>A0A6L8K3Y5_9BURK</name>
<dbReference type="RefSeq" id="WP_161005460.1">
    <property type="nucleotide sequence ID" value="NZ_WWCN01000003.1"/>
</dbReference>
<comment type="caution">
    <text evidence="1">The sequence shown here is derived from an EMBL/GenBank/DDBJ whole genome shotgun (WGS) entry which is preliminary data.</text>
</comment>
<gene>
    <name evidence="1" type="ORF">GTP46_04595</name>
</gene>
<proteinExistence type="predicted"/>
<keyword evidence="2" id="KW-1185">Reference proteome</keyword>
<evidence type="ECO:0000313" key="2">
    <source>
        <dbReference type="Proteomes" id="UP000479335"/>
    </source>
</evidence>
<dbReference type="AlphaFoldDB" id="A0A6L8K3Y5"/>
<organism evidence="1 2">
    <name type="scientific">Duganella flavida</name>
    <dbReference type="NCBI Taxonomy" id="2692175"/>
    <lineage>
        <taxon>Bacteria</taxon>
        <taxon>Pseudomonadati</taxon>
        <taxon>Pseudomonadota</taxon>
        <taxon>Betaproteobacteria</taxon>
        <taxon>Burkholderiales</taxon>
        <taxon>Oxalobacteraceae</taxon>
        <taxon>Telluria group</taxon>
        <taxon>Duganella</taxon>
    </lineage>
</organism>
<sequence length="93" mass="10316">MIEVIDGDLASVRIYAAPEYGCWLENYSIHKKLAVNVPLRDLGNYCIDRGLQCVVDASLLATGDPTLAAEVRARHRTDISNFTHKREMGRVAA</sequence>